<sequence length="747" mass="78056">MLSNRYCSIVSVVLVGRQGPTELAAVGLAVSLANVSGYSILVGVASTLQTTAGQAFGARNFAEVSLSLQRCGLLCGVMFCGIAVLWMNAACLLRLAGQEQDIAAKAADYLGWLLPGVACYTVTQCLQNWLAAQRVTSPTGSGGMLVALVYLPLCWSIVHPAGFGFVGAAVSTSLANFFLMSWIIFRTRRLLRTSLADSWKGFSWGAFRGWCPFLRLALPNFLMISEWWASEITVLLAGTLPEAKFSLAAMSLMATTDSVCFMPPLSVGIAANTRVSNELGAGQPARAKHAACVSCLLGLACVAVLSMAVVAGRRAWAQLFTTDVEVIEHVMPVLSISALYVLADGLAASIAGSLKGCGRHALLAPVIIVAYYAVGLPAAELWSGHTLVLFLRAREEGEEGPLELGRIGDAAGRPVDAKLGGALKQFVEEESFEAKAASCKVVQVFGQDVKRVALVGLGAKADDVDWRVAGAAAAGALRELKGGSVGLACVDGVEVRALLEGVMLGLHSDKRFRGTKTPEKERKQGGPETVTLLGAFPPGSAAAAEEAAAVASGVIFARELVNGSANVVNPGTLADAAVDLAGRLGLTAKVLDKEESARRWAWAPSWPSAQPRTPDLPPKLIHLVYTAEGEVQRKVGIVGKGVTFDSGGYNLKEGAGAGSMIEMMKFDMGGAAATLGAAATVAQLKPKGVEVHFVVAACENMISGKEGVLRPGDIITAMDGTTIEVNNTDAEGRLTLADALLCRPFPR</sequence>
<evidence type="ECO:0000256" key="5">
    <source>
        <dbReference type="ARBA" id="ARBA00022670"/>
    </source>
</evidence>
<evidence type="ECO:0000313" key="12">
    <source>
        <dbReference type="EMBL" id="CAK0872832.1"/>
    </source>
</evidence>
<evidence type="ECO:0000256" key="6">
    <source>
        <dbReference type="ARBA" id="ARBA00022692"/>
    </source>
</evidence>
<protein>
    <recommendedName>
        <fullName evidence="11">Cytosol aminopeptidase domain-containing protein</fullName>
    </recommendedName>
</protein>
<reference evidence="12" key="1">
    <citation type="submission" date="2023-10" db="EMBL/GenBank/DDBJ databases">
        <authorList>
            <person name="Chen Y."/>
            <person name="Shah S."/>
            <person name="Dougan E. K."/>
            <person name="Thang M."/>
            <person name="Chan C."/>
        </authorList>
    </citation>
    <scope>NUCLEOTIDE SEQUENCE [LARGE SCALE GENOMIC DNA]</scope>
</reference>
<comment type="similarity">
    <text evidence="2">Belongs to the peptidase M17 family.</text>
</comment>
<keyword evidence="4" id="KW-0031">Aminopeptidase</keyword>
<dbReference type="InterPro" id="IPR002528">
    <property type="entry name" value="MATE_fam"/>
</dbReference>
<feature type="transmembrane region" description="Helical" evidence="10">
    <location>
        <begin position="290"/>
        <end position="310"/>
    </location>
</feature>
<feature type="transmembrane region" description="Helical" evidence="10">
    <location>
        <begin position="362"/>
        <end position="382"/>
    </location>
</feature>
<evidence type="ECO:0000259" key="11">
    <source>
        <dbReference type="PROSITE" id="PS00631"/>
    </source>
</evidence>
<evidence type="ECO:0000256" key="9">
    <source>
        <dbReference type="ARBA" id="ARBA00023136"/>
    </source>
</evidence>
<keyword evidence="13" id="KW-1185">Reference proteome</keyword>
<organism evidence="12 13">
    <name type="scientific">Prorocentrum cordatum</name>
    <dbReference type="NCBI Taxonomy" id="2364126"/>
    <lineage>
        <taxon>Eukaryota</taxon>
        <taxon>Sar</taxon>
        <taxon>Alveolata</taxon>
        <taxon>Dinophyceae</taxon>
        <taxon>Prorocentrales</taxon>
        <taxon>Prorocentraceae</taxon>
        <taxon>Prorocentrum</taxon>
    </lineage>
</organism>
<feature type="transmembrane region" description="Helical" evidence="10">
    <location>
        <begin position="109"/>
        <end position="130"/>
    </location>
</feature>
<evidence type="ECO:0000256" key="8">
    <source>
        <dbReference type="ARBA" id="ARBA00022989"/>
    </source>
</evidence>
<dbReference type="Pfam" id="PF01554">
    <property type="entry name" value="MatE"/>
    <property type="match status" value="2"/>
</dbReference>
<evidence type="ECO:0000256" key="1">
    <source>
        <dbReference type="ARBA" id="ARBA00004141"/>
    </source>
</evidence>
<keyword evidence="8 10" id="KW-1133">Transmembrane helix</keyword>
<comment type="similarity">
    <text evidence="3">Belongs to the multi antimicrobial extrusion (MATE) (TC 2.A.66.1) family.</text>
</comment>
<dbReference type="InterPro" id="IPR045069">
    <property type="entry name" value="MATE_euk"/>
</dbReference>
<dbReference type="CDD" id="cd13132">
    <property type="entry name" value="MATE_eukaryotic"/>
    <property type="match status" value="1"/>
</dbReference>
<keyword evidence="9 10" id="KW-0472">Membrane</keyword>
<proteinExistence type="inferred from homology"/>
<evidence type="ECO:0000256" key="2">
    <source>
        <dbReference type="ARBA" id="ARBA00009528"/>
    </source>
</evidence>
<feature type="transmembrane region" description="Helical" evidence="10">
    <location>
        <begin position="330"/>
        <end position="350"/>
    </location>
</feature>
<dbReference type="PRINTS" id="PR00481">
    <property type="entry name" value="LAMNOPPTDASE"/>
</dbReference>
<comment type="subcellular location">
    <subcellularLocation>
        <location evidence="1">Membrane</location>
        <topology evidence="1">Multi-pass membrane protein</topology>
    </subcellularLocation>
</comment>
<accession>A0ABN9VI89</accession>
<dbReference type="Pfam" id="PF00883">
    <property type="entry name" value="Peptidase_M17"/>
    <property type="match status" value="1"/>
</dbReference>
<dbReference type="EMBL" id="CAUYUJ010017207">
    <property type="protein sequence ID" value="CAK0872832.1"/>
    <property type="molecule type" value="Genomic_DNA"/>
</dbReference>
<dbReference type="PANTHER" id="PTHR11206">
    <property type="entry name" value="MULTIDRUG RESISTANCE PROTEIN"/>
    <property type="match status" value="1"/>
</dbReference>
<evidence type="ECO:0000256" key="7">
    <source>
        <dbReference type="ARBA" id="ARBA00022801"/>
    </source>
</evidence>
<keyword evidence="7" id="KW-0378">Hydrolase</keyword>
<dbReference type="InterPro" id="IPR011356">
    <property type="entry name" value="Leucine_aapep/pepB"/>
</dbReference>
<feature type="transmembrane region" description="Helical" evidence="10">
    <location>
        <begin position="164"/>
        <end position="185"/>
    </location>
</feature>
<keyword evidence="6 10" id="KW-0812">Transmembrane</keyword>
<evidence type="ECO:0000256" key="3">
    <source>
        <dbReference type="ARBA" id="ARBA00010199"/>
    </source>
</evidence>
<dbReference type="SUPFAM" id="SSF52949">
    <property type="entry name" value="Macro domain-like"/>
    <property type="match status" value="1"/>
</dbReference>
<dbReference type="Proteomes" id="UP001189429">
    <property type="component" value="Unassembled WGS sequence"/>
</dbReference>
<dbReference type="InterPro" id="IPR043472">
    <property type="entry name" value="Macro_dom-like"/>
</dbReference>
<dbReference type="SUPFAM" id="SSF53187">
    <property type="entry name" value="Zn-dependent exopeptidases"/>
    <property type="match status" value="1"/>
</dbReference>
<evidence type="ECO:0000313" key="13">
    <source>
        <dbReference type="Proteomes" id="UP001189429"/>
    </source>
</evidence>
<evidence type="ECO:0000256" key="4">
    <source>
        <dbReference type="ARBA" id="ARBA00022438"/>
    </source>
</evidence>
<feature type="transmembrane region" description="Helical" evidence="10">
    <location>
        <begin position="142"/>
        <end position="158"/>
    </location>
</feature>
<gene>
    <name evidence="12" type="ORF">PCOR1329_LOCUS58191</name>
</gene>
<dbReference type="InterPro" id="IPR000819">
    <property type="entry name" value="Peptidase_M17_C"/>
</dbReference>
<dbReference type="PROSITE" id="PS00631">
    <property type="entry name" value="CYTOSOL_AP"/>
    <property type="match status" value="1"/>
</dbReference>
<evidence type="ECO:0000256" key="10">
    <source>
        <dbReference type="SAM" id="Phobius"/>
    </source>
</evidence>
<feature type="domain" description="Cytosol aminopeptidase" evidence="11">
    <location>
        <begin position="727"/>
        <end position="734"/>
    </location>
</feature>
<comment type="caution">
    <text evidence="12">The sequence shown here is derived from an EMBL/GenBank/DDBJ whole genome shotgun (WGS) entry which is preliminary data.</text>
</comment>
<dbReference type="NCBIfam" id="TIGR00797">
    <property type="entry name" value="matE"/>
    <property type="match status" value="1"/>
</dbReference>
<dbReference type="Gene3D" id="3.40.630.10">
    <property type="entry name" value="Zn peptidases"/>
    <property type="match status" value="1"/>
</dbReference>
<name>A0ABN9VI89_9DINO</name>
<keyword evidence="5" id="KW-0645">Protease</keyword>
<dbReference type="InterPro" id="IPR008283">
    <property type="entry name" value="Peptidase_M17_N"/>
</dbReference>
<feature type="non-terminal residue" evidence="12">
    <location>
        <position position="747"/>
    </location>
</feature>
<feature type="transmembrane region" description="Helical" evidence="10">
    <location>
        <begin position="73"/>
        <end position="97"/>
    </location>
</feature>
<dbReference type="Gene3D" id="3.40.220.10">
    <property type="entry name" value="Leucine Aminopeptidase, subunit E, domain 1"/>
    <property type="match status" value="1"/>
</dbReference>
<dbReference type="Pfam" id="PF02789">
    <property type="entry name" value="Peptidase_M17_N"/>
    <property type="match status" value="1"/>
</dbReference>